<evidence type="ECO:0000259" key="9">
    <source>
        <dbReference type="PROSITE" id="PS50021"/>
    </source>
</evidence>
<dbReference type="GO" id="GO:0030507">
    <property type="term" value="F:spectrin binding"/>
    <property type="evidence" value="ECO:0007669"/>
    <property type="project" value="InterPro"/>
</dbReference>
<dbReference type="GO" id="GO:0051011">
    <property type="term" value="F:microtubule minus-end binding"/>
    <property type="evidence" value="ECO:0007669"/>
    <property type="project" value="TreeGrafter"/>
</dbReference>
<evidence type="ECO:0000256" key="3">
    <source>
        <dbReference type="ARBA" id="ARBA00022701"/>
    </source>
</evidence>
<keyword evidence="5" id="KW-0206">Cytoskeleton</keyword>
<feature type="coiled-coil region" evidence="7">
    <location>
        <begin position="699"/>
        <end position="729"/>
    </location>
</feature>
<dbReference type="InterPro" id="IPR022613">
    <property type="entry name" value="CH_CAMSAP_2"/>
</dbReference>
<dbReference type="SUPFAM" id="SSF47576">
    <property type="entry name" value="Calponin-homology domain, CH-domain"/>
    <property type="match status" value="1"/>
</dbReference>
<feature type="compositionally biased region" description="Low complexity" evidence="8">
    <location>
        <begin position="1336"/>
        <end position="1345"/>
    </location>
</feature>
<feature type="coiled-coil region" evidence="7">
    <location>
        <begin position="814"/>
        <end position="851"/>
    </location>
</feature>
<dbReference type="InterPro" id="IPR031372">
    <property type="entry name" value="CAMSAP_CC1"/>
</dbReference>
<feature type="domain" description="CKK" evidence="10">
    <location>
        <begin position="1349"/>
        <end position="1483"/>
    </location>
</feature>
<dbReference type="Pfam" id="PF08683">
    <property type="entry name" value="CAMSAP_CKK"/>
    <property type="match status" value="1"/>
</dbReference>
<dbReference type="Pfam" id="PF11971">
    <property type="entry name" value="CAMSAP_CH"/>
    <property type="match status" value="1"/>
</dbReference>
<comment type="similarity">
    <text evidence="6">Belongs to the CAMSAP1 family.</text>
</comment>
<feature type="compositionally biased region" description="Polar residues" evidence="8">
    <location>
        <begin position="786"/>
        <end position="795"/>
    </location>
</feature>
<dbReference type="GO" id="GO:0007026">
    <property type="term" value="P:negative regulation of microtubule depolymerization"/>
    <property type="evidence" value="ECO:0007669"/>
    <property type="project" value="TreeGrafter"/>
</dbReference>
<evidence type="ECO:0000256" key="1">
    <source>
        <dbReference type="ARBA" id="ARBA00004245"/>
    </source>
</evidence>
<feature type="compositionally biased region" description="Polar residues" evidence="8">
    <location>
        <begin position="878"/>
        <end position="887"/>
    </location>
</feature>
<evidence type="ECO:0000259" key="10">
    <source>
        <dbReference type="PROSITE" id="PS51508"/>
    </source>
</evidence>
<dbReference type="GO" id="GO:0031175">
    <property type="term" value="P:neuron projection development"/>
    <property type="evidence" value="ECO:0007669"/>
    <property type="project" value="InterPro"/>
</dbReference>
<feature type="region of interest" description="Disordered" evidence="8">
    <location>
        <begin position="1218"/>
        <end position="1260"/>
    </location>
</feature>
<dbReference type="GO" id="GO:0005516">
    <property type="term" value="F:calmodulin binding"/>
    <property type="evidence" value="ECO:0007669"/>
    <property type="project" value="InterPro"/>
</dbReference>
<feature type="region of interest" description="Disordered" evidence="8">
    <location>
        <begin position="863"/>
        <end position="922"/>
    </location>
</feature>
<evidence type="ECO:0000256" key="4">
    <source>
        <dbReference type="ARBA" id="ARBA00023054"/>
    </source>
</evidence>
<name>A0A8D3BID0_SCOMX</name>
<dbReference type="InterPro" id="IPR038209">
    <property type="entry name" value="CKK_dom_sf"/>
</dbReference>
<dbReference type="GO" id="GO:0036449">
    <property type="term" value="C:microtubule minus-end"/>
    <property type="evidence" value="ECO:0007669"/>
    <property type="project" value="TreeGrafter"/>
</dbReference>
<feature type="region of interest" description="Disordered" evidence="8">
    <location>
        <begin position="438"/>
        <end position="457"/>
    </location>
</feature>
<dbReference type="InterPro" id="IPR032940">
    <property type="entry name" value="CAMSAP"/>
</dbReference>
<feature type="region of interest" description="Disordered" evidence="8">
    <location>
        <begin position="374"/>
        <end position="409"/>
    </location>
</feature>
<dbReference type="InterPro" id="IPR014797">
    <property type="entry name" value="CKK_CAMSAP"/>
</dbReference>
<feature type="compositionally biased region" description="Basic and acidic residues" evidence="8">
    <location>
        <begin position="1006"/>
        <end position="1025"/>
    </location>
</feature>
<evidence type="ECO:0000256" key="8">
    <source>
        <dbReference type="SAM" id="MobiDB-lite"/>
    </source>
</evidence>
<dbReference type="InterPro" id="IPR058042">
    <property type="entry name" value="CAMSAP_N"/>
</dbReference>
<dbReference type="Pfam" id="PF25532">
    <property type="entry name" value="CH_CAMSAP2_N"/>
    <property type="match status" value="1"/>
</dbReference>
<dbReference type="SUPFAM" id="SSF50346">
    <property type="entry name" value="PRC-barrel domain"/>
    <property type="match status" value="1"/>
</dbReference>
<feature type="compositionally biased region" description="Basic residues" evidence="8">
    <location>
        <begin position="900"/>
        <end position="913"/>
    </location>
</feature>
<dbReference type="Gene3D" id="3.10.20.360">
    <property type="entry name" value="CKK domain"/>
    <property type="match status" value="1"/>
</dbReference>
<feature type="compositionally biased region" description="Polar residues" evidence="8">
    <location>
        <begin position="670"/>
        <end position="686"/>
    </location>
</feature>
<sequence>MGEVQGAGDGPKTPVAPAVKSFEHYDFSRAKICCSLTWLVAKAYGTDSIPADLKDPFYTDQYEQEHLKPPVTSLLLSADLYCRAGSLVLKSDGAKPLLGHEAVIQALAERGLYVTDQERLVTERDLRKRPLQMSAHLAMIDTLMMAYTVETVNVDKVMACVCQYSSCKPELETPYDTEDAVTTWINKVNEYLKDTVAQEQRKKETQSADPAESPRSPTKWYMKLVPARYRKEQASTQPGHWIPPVDNLLKDSADGSALGALLHFYCPQLLPLEDVCLKANMTLADRLYNLQLIQDFCKDNLNNCCHFSLEDMLYASSTIKNNYLVFMAELFWWFEGVKPSFVKPILLDKEGTETSSLLKNMPAIPISKATKRSFMDKTPSPERVSLPLRPQPKNSGEMRRSTSMSFVDGNLGTWPKEKRSGPYGVSFDIPFDKEDSAASSTRGMVRSVSTDDGSGFKVHHLPRGMKRNLSFQPVNGQSVGIEEEGCPDSLAGMEPIRRAFPNGHGHESRMAPSIEEALQIIHSPSRPPAEGVNNGFFLHSQGLVAGVGSLEPVSEVDSKGPLSTTDTTEVDTGILIRTEDMLDEDSSLKDCSVNMELDMDTPSPCPSSQSKSPSGLKLTCFAEQKLRKINPSAPDSGRGSSSSLKTTPEGSEFGLPLSVSWAPTPEHSPVHQQATPPLTAQASPTPVQLPPNDPAQVMATEMVQLRMRLEEKRKAIEAQKKKVEAAFTRHRQKMGHSAFLNVVKRKGDGAASGEEGGKTEGEGKVANTCPVFKFGRSKADTPDGAEQSSTASCWTKSPGAGDEGGHAQPTEVDLTEYTRSIEKLNHSLAFLQTEMQRLAQQQEVIMAMREQQQQQTWVIAPAYTNPSPQKHSRAGAVTRSSGPSSPADSPRSTHRSPTSIKRKSASFHSRNPRTARPNELKLAPYNRVLTAPQSVDSIPRLRRFSPCQPLASSFVYMGEKPATANPETVAPDGGKNKQTDSLLYQECEIAGVCVASSPPSSPKPQNKREQTEVDSNAKTRDTESHSRRKISSMGTDDQKPAVQKSAINVKPAIESSFPEVLAHPVVESFTVTPTEIPPRPEASGQARSSLIEVPLSVVKPLGDPTPDDGLEMQQDDVDEVLDEEQKTCRGFFFKEDGKAEENMAQKRAALLEKRMRREKESQQRKMQLEADLEQKKEEARLKAEEERLRKEEDKARKEFIKLEYLRRKQLKLMEDMDTVIKPRQAGGGAKQRRSRPKSIHRDSMDSPKTPVRASTGSRQRVFSVSSLSLASLSLGDGDSVHSEKRTPRSASLASGSLFCFLSSPKLRRRRPDSADGFLSPSRSSSRNGEKDWENGSTTSSVTSNTEYTGPKLYKEPSAKSNKHIIQNALAHCCLAGKVNEGQKNKILEEMEKSGANNFLVLFRDAGCQFRSLYTYCPETEEINKLTGIGPKSITRKMVDGLYKYNSDRKQFSQIPAKTMSASVDAVTIHSHLWQTKKPATPKKVVPALS</sequence>
<gene>
    <name evidence="11" type="primary">CAMSAP2</name>
</gene>
<dbReference type="GeneTree" id="ENSGT00950000182975"/>
<accession>A0A8D3BID0</accession>
<feature type="coiled-coil region" evidence="7">
    <location>
        <begin position="1158"/>
        <end position="1201"/>
    </location>
</feature>
<dbReference type="InterPro" id="IPR036872">
    <property type="entry name" value="CH_dom_sf"/>
</dbReference>
<dbReference type="Proteomes" id="UP000694558">
    <property type="component" value="Chromosome 12"/>
</dbReference>
<keyword evidence="4 7" id="KW-0175">Coiled coil</keyword>
<reference evidence="11" key="1">
    <citation type="submission" date="2023-05" db="EMBL/GenBank/DDBJ databases">
        <title>High-quality long-read genome of Scophthalmus maximus.</title>
        <authorList>
            <person name="Lien S."/>
            <person name="Martinez P."/>
        </authorList>
    </citation>
    <scope>NUCLEOTIDE SEQUENCE [LARGE SCALE GENOMIC DNA]</scope>
</reference>
<feature type="compositionally biased region" description="Polar residues" evidence="8">
    <location>
        <begin position="438"/>
        <end position="452"/>
    </location>
</feature>
<dbReference type="PANTHER" id="PTHR21595:SF1">
    <property type="entry name" value="CALMODULIN-REGULATED SPECTRIN-ASSOCIATED PROTEIN 2"/>
    <property type="match status" value="1"/>
</dbReference>
<feature type="region of interest" description="Disordered" evidence="8">
    <location>
        <begin position="628"/>
        <end position="689"/>
    </location>
</feature>
<organism evidence="11 12">
    <name type="scientific">Scophthalmus maximus</name>
    <name type="common">Turbot</name>
    <name type="synonym">Psetta maxima</name>
    <dbReference type="NCBI Taxonomy" id="52904"/>
    <lineage>
        <taxon>Eukaryota</taxon>
        <taxon>Metazoa</taxon>
        <taxon>Chordata</taxon>
        <taxon>Craniata</taxon>
        <taxon>Vertebrata</taxon>
        <taxon>Euteleostomi</taxon>
        <taxon>Actinopterygii</taxon>
        <taxon>Neopterygii</taxon>
        <taxon>Teleostei</taxon>
        <taxon>Neoteleostei</taxon>
        <taxon>Acanthomorphata</taxon>
        <taxon>Carangaria</taxon>
        <taxon>Pleuronectiformes</taxon>
        <taxon>Pleuronectoidei</taxon>
        <taxon>Scophthalmidae</taxon>
        <taxon>Scophthalmus</taxon>
    </lineage>
</organism>
<dbReference type="Pfam" id="PF17095">
    <property type="entry name" value="CAMSAP_CC1"/>
    <property type="match status" value="1"/>
</dbReference>
<feature type="region of interest" description="Disordered" evidence="8">
    <location>
        <begin position="198"/>
        <end position="217"/>
    </location>
</feature>
<feature type="region of interest" description="Disordered" evidence="8">
    <location>
        <begin position="1307"/>
        <end position="1352"/>
    </location>
</feature>
<dbReference type="PROSITE" id="PS50021">
    <property type="entry name" value="CH"/>
    <property type="match status" value="1"/>
</dbReference>
<comment type="subcellular location">
    <subcellularLocation>
        <location evidence="1">Cytoplasm</location>
        <location evidence="1">Cytoskeleton</location>
    </subcellularLocation>
</comment>
<evidence type="ECO:0000256" key="6">
    <source>
        <dbReference type="PROSITE-ProRule" id="PRU00841"/>
    </source>
</evidence>
<evidence type="ECO:0000256" key="5">
    <source>
        <dbReference type="ARBA" id="ARBA00023212"/>
    </source>
</evidence>
<comment type="domain">
    <text evidence="6">The CKK domain binds microtubules.</text>
</comment>
<dbReference type="PANTHER" id="PTHR21595">
    <property type="entry name" value="PATRONIN"/>
    <property type="match status" value="1"/>
</dbReference>
<dbReference type="InterPro" id="IPR001715">
    <property type="entry name" value="CH_dom"/>
</dbReference>
<feature type="domain" description="Calponin-homology (CH)" evidence="9">
    <location>
        <begin position="211"/>
        <end position="335"/>
    </location>
</feature>
<dbReference type="Ensembl" id="ENSSMAT00000035155.2">
    <property type="protein sequence ID" value="ENSSMAP00000034714.2"/>
    <property type="gene ID" value="ENSSMAG00000021228.2"/>
</dbReference>
<feature type="region of interest" description="Disordered" evidence="8">
    <location>
        <begin position="777"/>
        <end position="808"/>
    </location>
</feature>
<reference evidence="11" key="2">
    <citation type="submission" date="2025-08" db="UniProtKB">
        <authorList>
            <consortium name="Ensembl"/>
        </authorList>
    </citation>
    <scope>IDENTIFICATION</scope>
</reference>
<evidence type="ECO:0000313" key="11">
    <source>
        <dbReference type="Ensembl" id="ENSSMAP00000034714.2"/>
    </source>
</evidence>
<protein>
    <submittedName>
        <fullName evidence="11">Calmodulin regulated spectrin-associated protein family, member 2a</fullName>
    </submittedName>
</protein>
<dbReference type="PROSITE" id="PS51508">
    <property type="entry name" value="CKK"/>
    <property type="match status" value="1"/>
</dbReference>
<dbReference type="FunFam" id="3.10.20.360:FF:000001">
    <property type="entry name" value="Calmodulin-regulated spectrin-associated protein 3 isoform 2"/>
    <property type="match status" value="1"/>
</dbReference>
<dbReference type="SMART" id="SM01051">
    <property type="entry name" value="CAMSAP_CKK"/>
    <property type="match status" value="1"/>
</dbReference>
<evidence type="ECO:0000256" key="7">
    <source>
        <dbReference type="SAM" id="Coils"/>
    </source>
</evidence>
<feature type="region of interest" description="Disordered" evidence="8">
    <location>
        <begin position="995"/>
        <end position="1043"/>
    </location>
</feature>
<dbReference type="GO" id="GO:0031122">
    <property type="term" value="P:cytoplasmic microtubule organization"/>
    <property type="evidence" value="ECO:0007669"/>
    <property type="project" value="TreeGrafter"/>
</dbReference>
<dbReference type="InterPro" id="IPR011033">
    <property type="entry name" value="PRC_barrel-like_sf"/>
</dbReference>
<evidence type="ECO:0000256" key="2">
    <source>
        <dbReference type="ARBA" id="ARBA00022490"/>
    </source>
</evidence>
<keyword evidence="2" id="KW-0963">Cytoplasm</keyword>
<evidence type="ECO:0000313" key="12">
    <source>
        <dbReference type="Proteomes" id="UP000694558"/>
    </source>
</evidence>
<keyword evidence="3 6" id="KW-0493">Microtubule</keyword>
<proteinExistence type="inferred from homology"/>